<gene>
    <name evidence="7" type="ORF">D5R93_12330</name>
</gene>
<keyword evidence="5 6" id="KW-0449">Lipoprotein</keyword>
<dbReference type="SUPFAM" id="SSF53850">
    <property type="entry name" value="Periplasmic binding protein-like II"/>
    <property type="match status" value="1"/>
</dbReference>
<evidence type="ECO:0000256" key="6">
    <source>
        <dbReference type="PIRNR" id="PIRNR002854"/>
    </source>
</evidence>
<comment type="subcellular location">
    <subcellularLocation>
        <location evidence="1">Membrane</location>
        <topology evidence="1">Lipid-anchor</topology>
    </subcellularLocation>
</comment>
<accession>A0ABM6Z606</accession>
<dbReference type="EMBL" id="CP032514">
    <property type="protein sequence ID" value="AYD90587.1"/>
    <property type="molecule type" value="Genomic_DNA"/>
</dbReference>
<evidence type="ECO:0000313" key="7">
    <source>
        <dbReference type="EMBL" id="AYD90587.1"/>
    </source>
</evidence>
<dbReference type="PANTHER" id="PTHR30429">
    <property type="entry name" value="D-METHIONINE-BINDING LIPOPROTEIN METQ"/>
    <property type="match status" value="1"/>
</dbReference>
<dbReference type="RefSeq" id="WP_119835477.1">
    <property type="nucleotide sequence ID" value="NZ_CP032514.1"/>
</dbReference>
<keyword evidence="8" id="KW-1185">Reference proteome</keyword>
<evidence type="ECO:0000313" key="8">
    <source>
        <dbReference type="Proteomes" id="UP000273001"/>
    </source>
</evidence>
<evidence type="ECO:0000256" key="5">
    <source>
        <dbReference type="ARBA" id="ARBA00023288"/>
    </source>
</evidence>
<evidence type="ECO:0000256" key="4">
    <source>
        <dbReference type="ARBA" id="ARBA00023139"/>
    </source>
</evidence>
<keyword evidence="4" id="KW-0564">Palmitate</keyword>
<comment type="similarity">
    <text evidence="6">Belongs to the nlpA lipoprotein family.</text>
</comment>
<evidence type="ECO:0000256" key="3">
    <source>
        <dbReference type="ARBA" id="ARBA00023136"/>
    </source>
</evidence>
<evidence type="ECO:0000256" key="2">
    <source>
        <dbReference type="ARBA" id="ARBA00022729"/>
    </source>
</evidence>
<keyword evidence="3" id="KW-0472">Membrane</keyword>
<sequence>MSSVSPVSARRRVATAPGRSVGLTRRAFSTGLVVAVGATLAACSSSSGPIPGTEQQGDDVVISIGATPVPHVQILQYVQDNLVEGSGISLDIVEINDYQTPNTSLNDGDLAANFYQTPNFLEQQIDEKGYDFVSIADVHIEPLGLYSSKYTSVDDLPEGGLILINSDPANAARGLQLLADNGLIELDESVEMPSANDVTSNPSGFEFETVDGAQTAASMPDAAAAVINGNYAIDAGLAPNEDSLLLETAEGSPHVNQLVVRAGDREEASLQKLAELLNHDDVRAFIEENWSDGSVLPAF</sequence>
<proteinExistence type="inferred from homology"/>
<dbReference type="PANTHER" id="PTHR30429:SF0">
    <property type="entry name" value="METHIONINE-BINDING LIPOPROTEIN METQ"/>
    <property type="match status" value="1"/>
</dbReference>
<name>A0ABM6Z606_9ACTO</name>
<dbReference type="Gene3D" id="3.40.190.10">
    <property type="entry name" value="Periplasmic binding protein-like II"/>
    <property type="match status" value="2"/>
</dbReference>
<reference evidence="7 8" key="1">
    <citation type="submission" date="2018-09" db="EMBL/GenBank/DDBJ databases">
        <authorList>
            <person name="Li J."/>
        </authorList>
    </citation>
    <scope>NUCLEOTIDE SEQUENCE [LARGE SCALE GENOMIC DNA]</scope>
    <source>
        <strain evidence="7 8">2129</strain>
    </source>
</reference>
<protein>
    <recommendedName>
        <fullName evidence="6">Lipoprotein</fullName>
    </recommendedName>
</protein>
<dbReference type="PIRSF" id="PIRSF002854">
    <property type="entry name" value="MetQ"/>
    <property type="match status" value="1"/>
</dbReference>
<keyword evidence="2" id="KW-0732">Signal</keyword>
<dbReference type="Pfam" id="PF03180">
    <property type="entry name" value="Lipoprotein_9"/>
    <property type="match status" value="1"/>
</dbReference>
<organism evidence="7 8">
    <name type="scientific">Actinomyces lilanjuaniae</name>
    <dbReference type="NCBI Taxonomy" id="2321394"/>
    <lineage>
        <taxon>Bacteria</taxon>
        <taxon>Bacillati</taxon>
        <taxon>Actinomycetota</taxon>
        <taxon>Actinomycetes</taxon>
        <taxon>Actinomycetales</taxon>
        <taxon>Actinomycetaceae</taxon>
        <taxon>Actinomyces</taxon>
    </lineage>
</organism>
<dbReference type="InterPro" id="IPR004872">
    <property type="entry name" value="Lipoprotein_NlpA"/>
</dbReference>
<evidence type="ECO:0000256" key="1">
    <source>
        <dbReference type="ARBA" id="ARBA00004635"/>
    </source>
</evidence>
<dbReference type="Proteomes" id="UP000273001">
    <property type="component" value="Chromosome"/>
</dbReference>